<evidence type="ECO:0008006" key="4">
    <source>
        <dbReference type="Google" id="ProtNLM"/>
    </source>
</evidence>
<name>A0A501PC03_9PROT</name>
<evidence type="ECO:0000313" key="3">
    <source>
        <dbReference type="Proteomes" id="UP000319148"/>
    </source>
</evidence>
<dbReference type="Pfam" id="PF09476">
    <property type="entry name" value="Pilus_CpaD"/>
    <property type="match status" value="1"/>
</dbReference>
<keyword evidence="1" id="KW-0732">Signal</keyword>
<gene>
    <name evidence="2" type="ORF">FIV46_16580</name>
</gene>
<dbReference type="OrthoDB" id="9802674at2"/>
<dbReference type="EMBL" id="VFIY01000018">
    <property type="protein sequence ID" value="TPD57718.1"/>
    <property type="molecule type" value="Genomic_DNA"/>
</dbReference>
<proteinExistence type="predicted"/>
<dbReference type="AlphaFoldDB" id="A0A501PC03"/>
<feature type="chain" id="PRO_5021282949" description="Pilus assembly protein CpaD" evidence="1">
    <location>
        <begin position="24"/>
        <end position="222"/>
    </location>
</feature>
<accession>A0A501PC03</accession>
<dbReference type="Proteomes" id="UP000319148">
    <property type="component" value="Unassembled WGS sequence"/>
</dbReference>
<protein>
    <recommendedName>
        <fullName evidence="4">Pilus assembly protein CpaD</fullName>
    </recommendedName>
</protein>
<keyword evidence="3" id="KW-1185">Reference proteome</keyword>
<dbReference type="InterPro" id="IPR019027">
    <property type="entry name" value="Pilus_biogenesis_CpaD-related"/>
</dbReference>
<sequence length="222" mass="23964">MTKNILKLIAVASLLMTAGCAGLHESTGLENQKRNKVEMVRVPYMMTFADNNYRLDSDEVRALIAFLGNSNVGYGDELSMDFPLEKDGSMSDLNKKRLSYIAEVLKRHGIIMSMEVTPYGVAPKTNQARLLVSRYVVTPPQCGDWSRASSSNYNNAPMQDFGCSTQANLGLMVANPRDLITGNRSDHPHAEKTAKAVNGYMTGTAKKSAGSATGGSSSSGSK</sequence>
<organism evidence="2 3">
    <name type="scientific">Emcibacter nanhaiensis</name>
    <dbReference type="NCBI Taxonomy" id="1505037"/>
    <lineage>
        <taxon>Bacteria</taxon>
        <taxon>Pseudomonadati</taxon>
        <taxon>Pseudomonadota</taxon>
        <taxon>Alphaproteobacteria</taxon>
        <taxon>Emcibacterales</taxon>
        <taxon>Emcibacteraceae</taxon>
        <taxon>Emcibacter</taxon>
    </lineage>
</organism>
<evidence type="ECO:0000256" key="1">
    <source>
        <dbReference type="SAM" id="SignalP"/>
    </source>
</evidence>
<dbReference type="RefSeq" id="WP_139942034.1">
    <property type="nucleotide sequence ID" value="NZ_JBHSYP010000005.1"/>
</dbReference>
<dbReference type="PROSITE" id="PS51257">
    <property type="entry name" value="PROKAR_LIPOPROTEIN"/>
    <property type="match status" value="1"/>
</dbReference>
<evidence type="ECO:0000313" key="2">
    <source>
        <dbReference type="EMBL" id="TPD57718.1"/>
    </source>
</evidence>
<feature type="signal peptide" evidence="1">
    <location>
        <begin position="1"/>
        <end position="23"/>
    </location>
</feature>
<comment type="caution">
    <text evidence="2">The sequence shown here is derived from an EMBL/GenBank/DDBJ whole genome shotgun (WGS) entry which is preliminary data.</text>
</comment>
<reference evidence="3" key="1">
    <citation type="submission" date="2019-06" db="EMBL/GenBank/DDBJ databases">
        <title>The complete genome of Emcibacter congregatus ZYLT.</title>
        <authorList>
            <person name="Zhao Z."/>
        </authorList>
    </citation>
    <scope>NUCLEOTIDE SEQUENCE [LARGE SCALE GENOMIC DNA]</scope>
    <source>
        <strain evidence="3">MCCC 1A06723</strain>
    </source>
</reference>